<evidence type="ECO:0000256" key="1">
    <source>
        <dbReference type="ARBA" id="ARBA00048287"/>
    </source>
</evidence>
<dbReference type="PANTHER" id="PTHR10625">
    <property type="entry name" value="HISTONE DEACETYLASE HDAC1-RELATED"/>
    <property type="match status" value="1"/>
</dbReference>
<comment type="catalytic activity">
    <reaction evidence="1">
        <text>N(6)-acetyl-L-lysyl-[histone] + H2O = L-lysyl-[histone] + acetate</text>
        <dbReference type="Rhea" id="RHEA:58196"/>
        <dbReference type="Rhea" id="RHEA-COMP:9845"/>
        <dbReference type="Rhea" id="RHEA-COMP:11338"/>
        <dbReference type="ChEBI" id="CHEBI:15377"/>
        <dbReference type="ChEBI" id="CHEBI:29969"/>
        <dbReference type="ChEBI" id="CHEBI:30089"/>
        <dbReference type="ChEBI" id="CHEBI:61930"/>
        <dbReference type="EC" id="3.5.1.98"/>
    </reaction>
</comment>
<dbReference type="InterPro" id="IPR000286">
    <property type="entry name" value="HDACs"/>
</dbReference>
<reference evidence="5" key="1">
    <citation type="journal article" date="2013" name="Genome Biol.">
        <title>Draft genome of the mountain pine beetle, Dendroctonus ponderosae Hopkins, a major forest pest.</title>
        <authorList>
            <person name="Keeling C.I."/>
            <person name="Yuen M.M."/>
            <person name="Liao N.Y."/>
            <person name="Docking T.R."/>
            <person name="Chan S.K."/>
            <person name="Taylor G.A."/>
            <person name="Palmquist D.L."/>
            <person name="Jackman S.D."/>
            <person name="Nguyen A."/>
            <person name="Li M."/>
            <person name="Henderson H."/>
            <person name="Janes J.K."/>
            <person name="Zhao Y."/>
            <person name="Pandoh P."/>
            <person name="Moore R."/>
            <person name="Sperling F.A."/>
            <person name="Huber D.P."/>
            <person name="Birol I."/>
            <person name="Jones S.J."/>
            <person name="Bohlmann J."/>
        </authorList>
    </citation>
    <scope>NUCLEOTIDE SEQUENCE</scope>
</reference>
<dbReference type="AlphaFoldDB" id="A0AAR5PE69"/>
<name>A0AAR5PE69_DENPD</name>
<dbReference type="EnsemblMetazoa" id="XM_019903791.1">
    <property type="protein sequence ID" value="XP_019759350.1"/>
    <property type="gene ID" value="LOC109537190"/>
</dbReference>
<organism evidence="4 5">
    <name type="scientific">Dendroctonus ponderosae</name>
    <name type="common">Mountain pine beetle</name>
    <dbReference type="NCBI Taxonomy" id="77166"/>
    <lineage>
        <taxon>Eukaryota</taxon>
        <taxon>Metazoa</taxon>
        <taxon>Ecdysozoa</taxon>
        <taxon>Arthropoda</taxon>
        <taxon>Hexapoda</taxon>
        <taxon>Insecta</taxon>
        <taxon>Pterygota</taxon>
        <taxon>Neoptera</taxon>
        <taxon>Endopterygota</taxon>
        <taxon>Coleoptera</taxon>
        <taxon>Polyphaga</taxon>
        <taxon>Cucujiformia</taxon>
        <taxon>Curculionidae</taxon>
        <taxon>Scolytinae</taxon>
        <taxon>Dendroctonus</taxon>
    </lineage>
</organism>
<feature type="domain" description="Histone deacetylase" evidence="3">
    <location>
        <begin position="505"/>
        <end position="795"/>
    </location>
</feature>
<dbReference type="InterPro" id="IPR023801">
    <property type="entry name" value="His_deacetylse_dom"/>
</dbReference>
<dbReference type="GO" id="GO:0141221">
    <property type="term" value="F:histone deacetylase activity, hydrolytic mechanism"/>
    <property type="evidence" value="ECO:0007669"/>
    <property type="project" value="UniProtKB-EC"/>
</dbReference>
<dbReference type="CTD" id="10013"/>
<evidence type="ECO:0000313" key="5">
    <source>
        <dbReference type="Proteomes" id="UP000019118"/>
    </source>
</evidence>
<dbReference type="Pfam" id="PF00850">
    <property type="entry name" value="Hist_deacetyl"/>
    <property type="match status" value="2"/>
</dbReference>
<feature type="compositionally biased region" description="Basic and acidic residues" evidence="2">
    <location>
        <begin position="1"/>
        <end position="10"/>
    </location>
</feature>
<dbReference type="Gene3D" id="3.40.800.20">
    <property type="entry name" value="Histone deacetylase domain"/>
    <property type="match status" value="2"/>
</dbReference>
<keyword evidence="5" id="KW-1185">Reference proteome</keyword>
<dbReference type="SUPFAM" id="SSF52768">
    <property type="entry name" value="Arginase/deacetylase"/>
    <property type="match status" value="2"/>
</dbReference>
<evidence type="ECO:0000313" key="4">
    <source>
        <dbReference type="EnsemblMetazoa" id="XP_019759350.1"/>
    </source>
</evidence>
<evidence type="ECO:0000256" key="2">
    <source>
        <dbReference type="SAM" id="MobiDB-lite"/>
    </source>
</evidence>
<dbReference type="PANTHER" id="PTHR10625:SF38">
    <property type="entry name" value="HISTONE DEACETYLASE 6, ISOFORM G"/>
    <property type="match status" value="1"/>
</dbReference>
<dbReference type="GO" id="GO:0000118">
    <property type="term" value="C:histone deacetylase complex"/>
    <property type="evidence" value="ECO:0007669"/>
    <property type="project" value="TreeGrafter"/>
</dbReference>
<dbReference type="GeneID" id="109537190"/>
<dbReference type="InterPro" id="IPR023696">
    <property type="entry name" value="Ureohydrolase_dom_sf"/>
</dbReference>
<dbReference type="PRINTS" id="PR01270">
    <property type="entry name" value="HDASUPER"/>
</dbReference>
<feature type="region of interest" description="Disordered" evidence="2">
    <location>
        <begin position="1"/>
        <end position="23"/>
    </location>
</feature>
<dbReference type="InterPro" id="IPR037138">
    <property type="entry name" value="His_deacetylse_dom_sf"/>
</dbReference>
<dbReference type="GO" id="GO:0040029">
    <property type="term" value="P:epigenetic regulation of gene expression"/>
    <property type="evidence" value="ECO:0007669"/>
    <property type="project" value="TreeGrafter"/>
</dbReference>
<sequence>MGDNEPKSPETRISPKPISRKSLRELIQEKRQEAKKDIREPSFVDDPYGNTSDFKGLFRKETAYCFVPSDEHYSLWDAKHPENPQRSHAVHQAVEAVYNRLQDLTDKTTDIDAKCLLSLVHTPEYILEIEHLCSQESESQATQYDSIYYNGLLSNKAAINAAKNTLNMAKMVAEGKVQNGFANVRPPGHHATPHVPNGFCLYNNIAITAKYLLENKLTERILIVDYDVHHGQGTQRIFYETDQVLYFSIHRYEYGKFWPNLEESSFNHVGSGKGTGYNINVPLNQTGLTDYDYLSIILNVLLPVAYEYNPTIVLVSAGYDACVGCPEGEMNITPAFYAHLIHMLGGLAGGKMLVVLEGGYFLPSLAEGALQTVKALLNDPSPPLEYHKNINSSVIDSINNVKVALRPYWKCFNQVDPISPITDIVRFDRFNYHVAVHRYFGVVPEPPFPTSGGNPLNSESLFSMHESKVVYLRGKYNSLQNIVGYMENIHSAGHEPGPGLRIQEVQKRVQDIMSKFIEYELLKELKPVEFHHDRSYPSVVEDVERFLQLTHSADYLEMLWSSGPKPQPDLYWDTKSRKACRFSCAVLCQLALEIKRSSIAHGVGIVRPPGHHAKSNSGGGFCLVNNVAVSANYAIDCLGYKKVLIIDFDVHHGDGTQELTYSKDNVMYISLHRFDGGKFFPKDPAGNYMYVGEEKSAGYNLNVAFENAKMSDADYLYTWIKIVLPLAYSFNPDIIFVSAGFDAGIHDPLGHYNVHPETFGHLIQLVKSVAPVILALEGGYNHTTTSLGMVNCVKALLGHPLPFPTIGDVKREAALAMAQSISAIKQYWPIMEVNKKLDPVIRSQSDFDDATKQMSKIAITL</sequence>
<proteinExistence type="predicted"/>
<feature type="domain" description="Histone deacetylase" evidence="3">
    <location>
        <begin position="80"/>
        <end position="376"/>
    </location>
</feature>
<protein>
    <recommendedName>
        <fullName evidence="3">Histone deacetylase domain-containing protein</fullName>
    </recommendedName>
</protein>
<dbReference type="KEGG" id="dpa:109537190"/>
<evidence type="ECO:0000259" key="3">
    <source>
        <dbReference type="Pfam" id="PF00850"/>
    </source>
</evidence>
<reference evidence="4" key="2">
    <citation type="submission" date="2024-08" db="UniProtKB">
        <authorList>
            <consortium name="EnsemblMetazoa"/>
        </authorList>
    </citation>
    <scope>IDENTIFICATION</scope>
</reference>
<dbReference type="Proteomes" id="UP000019118">
    <property type="component" value="Unassembled WGS sequence"/>
</dbReference>
<accession>A0AAR5PE69</accession>